<dbReference type="GO" id="GO:0043709">
    <property type="term" value="P:cell adhesion involved in single-species biofilm formation"/>
    <property type="evidence" value="ECO:0007669"/>
    <property type="project" value="TreeGrafter"/>
</dbReference>
<dbReference type="SUPFAM" id="SSF55073">
    <property type="entry name" value="Nucleotide cyclase"/>
    <property type="match status" value="1"/>
</dbReference>
<keyword evidence="4" id="KW-1133">Transmembrane helix</keyword>
<dbReference type="NCBIfam" id="TIGR00254">
    <property type="entry name" value="GGDEF"/>
    <property type="match status" value="1"/>
</dbReference>
<dbReference type="PANTHER" id="PTHR45138">
    <property type="entry name" value="REGULATORY COMPONENTS OF SENSORY TRANSDUCTION SYSTEM"/>
    <property type="match status" value="1"/>
</dbReference>
<dbReference type="Pfam" id="PF00990">
    <property type="entry name" value="GGDEF"/>
    <property type="match status" value="1"/>
</dbReference>
<dbReference type="InterPro" id="IPR050469">
    <property type="entry name" value="Diguanylate_Cyclase"/>
</dbReference>
<dbReference type="Gene3D" id="3.30.70.270">
    <property type="match status" value="1"/>
</dbReference>
<dbReference type="AlphaFoldDB" id="A0A6N7LZJ0"/>
<evidence type="ECO:0000259" key="5">
    <source>
        <dbReference type="PROSITE" id="PS50887"/>
    </source>
</evidence>
<comment type="catalytic activity">
    <reaction evidence="3">
        <text>2 GTP = 3',3'-c-di-GMP + 2 diphosphate</text>
        <dbReference type="Rhea" id="RHEA:24898"/>
        <dbReference type="ChEBI" id="CHEBI:33019"/>
        <dbReference type="ChEBI" id="CHEBI:37565"/>
        <dbReference type="ChEBI" id="CHEBI:58805"/>
        <dbReference type="EC" id="2.7.7.65"/>
    </reaction>
</comment>
<dbReference type="EMBL" id="WIRE01000002">
    <property type="protein sequence ID" value="MQX54594.1"/>
    <property type="molecule type" value="Genomic_DNA"/>
</dbReference>
<dbReference type="GO" id="GO:1902201">
    <property type="term" value="P:negative regulation of bacterial-type flagellum-dependent cell motility"/>
    <property type="evidence" value="ECO:0007669"/>
    <property type="project" value="TreeGrafter"/>
</dbReference>
<feature type="transmembrane region" description="Helical" evidence="4">
    <location>
        <begin position="20"/>
        <end position="39"/>
    </location>
</feature>
<evidence type="ECO:0000313" key="7">
    <source>
        <dbReference type="Proteomes" id="UP000469421"/>
    </source>
</evidence>
<keyword evidence="4" id="KW-0812">Transmembrane</keyword>
<dbReference type="PROSITE" id="PS50887">
    <property type="entry name" value="GGDEF"/>
    <property type="match status" value="1"/>
</dbReference>
<evidence type="ECO:0000256" key="1">
    <source>
        <dbReference type="ARBA" id="ARBA00001946"/>
    </source>
</evidence>
<dbReference type="RefSeq" id="WP_153502166.1">
    <property type="nucleotide sequence ID" value="NZ_WIRE01000002.1"/>
</dbReference>
<dbReference type="Proteomes" id="UP000469421">
    <property type="component" value="Unassembled WGS sequence"/>
</dbReference>
<protein>
    <recommendedName>
        <fullName evidence="2">diguanylate cyclase</fullName>
        <ecNumber evidence="2">2.7.7.65</ecNumber>
    </recommendedName>
</protein>
<keyword evidence="7" id="KW-1185">Reference proteome</keyword>
<keyword evidence="4" id="KW-0472">Membrane</keyword>
<dbReference type="GO" id="GO:0052621">
    <property type="term" value="F:diguanylate cyclase activity"/>
    <property type="evidence" value="ECO:0007669"/>
    <property type="project" value="UniProtKB-EC"/>
</dbReference>
<feature type="transmembrane region" description="Helical" evidence="4">
    <location>
        <begin position="80"/>
        <end position="97"/>
    </location>
</feature>
<organism evidence="6 7">
    <name type="scientific">Alcanivorax sediminis</name>
    <dbReference type="NCBI Taxonomy" id="2663008"/>
    <lineage>
        <taxon>Bacteria</taxon>
        <taxon>Pseudomonadati</taxon>
        <taxon>Pseudomonadota</taxon>
        <taxon>Gammaproteobacteria</taxon>
        <taxon>Oceanospirillales</taxon>
        <taxon>Alcanivoracaceae</taxon>
        <taxon>Alcanivorax</taxon>
    </lineage>
</organism>
<evidence type="ECO:0000256" key="2">
    <source>
        <dbReference type="ARBA" id="ARBA00012528"/>
    </source>
</evidence>
<evidence type="ECO:0000256" key="4">
    <source>
        <dbReference type="SAM" id="Phobius"/>
    </source>
</evidence>
<dbReference type="SMART" id="SM00267">
    <property type="entry name" value="GGDEF"/>
    <property type="match status" value="1"/>
</dbReference>
<feature type="transmembrane region" description="Helical" evidence="4">
    <location>
        <begin position="51"/>
        <end position="73"/>
    </location>
</feature>
<dbReference type="InterPro" id="IPR043128">
    <property type="entry name" value="Rev_trsase/Diguanyl_cyclase"/>
</dbReference>
<feature type="domain" description="GGDEF" evidence="5">
    <location>
        <begin position="235"/>
        <end position="366"/>
    </location>
</feature>
<name>A0A6N7LZJ0_9GAMM</name>
<dbReference type="CDD" id="cd01949">
    <property type="entry name" value="GGDEF"/>
    <property type="match status" value="1"/>
</dbReference>
<feature type="transmembrane region" description="Helical" evidence="4">
    <location>
        <begin position="128"/>
        <end position="148"/>
    </location>
</feature>
<dbReference type="PANTHER" id="PTHR45138:SF9">
    <property type="entry name" value="DIGUANYLATE CYCLASE DGCM-RELATED"/>
    <property type="match status" value="1"/>
</dbReference>
<sequence>MDQSLSLHPATLQSQRVRRVLFAIIMGGSAHTLLCWIALQLDFFRGGDSLFISLFAIIWAGHALFVTFMLLGLNRRLAEPAMILPLMIWSTTGLLVTAAVVDQARLCVMLIFFAIVQLGVLQASLRQFIFLAIYCVVGYAIVLGIVWLYWPEAVDVQGEWIQWGLFAVMVMAVALLAAEISTIRSLLSKRNSQLAEVVERIHDMAVKDELTGFYRRRHAMELLSKACGQASRGAFSLAVVYADLDFFKRINDGYGHGVGDLVLQRFAEVVSRHLGGQDFAARLGGEEFMLVLPVSDQQEACHLVEGILMGMRSQRFAEAPELNVTLSAGLAMLAQGETPAQVIRRADEALYRAKESGRDKLVVGSRNEQ</sequence>
<accession>A0A6N7LZJ0</accession>
<dbReference type="InterPro" id="IPR029787">
    <property type="entry name" value="Nucleotide_cyclase"/>
</dbReference>
<comment type="caution">
    <text evidence="6">The sequence shown here is derived from an EMBL/GenBank/DDBJ whole genome shotgun (WGS) entry which is preliminary data.</text>
</comment>
<gene>
    <name evidence="6" type="ORF">GFN93_15175</name>
</gene>
<comment type="cofactor">
    <cofactor evidence="1">
        <name>Mg(2+)</name>
        <dbReference type="ChEBI" id="CHEBI:18420"/>
    </cofactor>
</comment>
<dbReference type="GO" id="GO:0005886">
    <property type="term" value="C:plasma membrane"/>
    <property type="evidence" value="ECO:0007669"/>
    <property type="project" value="TreeGrafter"/>
</dbReference>
<proteinExistence type="predicted"/>
<feature type="transmembrane region" description="Helical" evidence="4">
    <location>
        <begin position="160"/>
        <end position="180"/>
    </location>
</feature>
<evidence type="ECO:0000313" key="6">
    <source>
        <dbReference type="EMBL" id="MQX54594.1"/>
    </source>
</evidence>
<dbReference type="EC" id="2.7.7.65" evidence="2"/>
<evidence type="ECO:0000256" key="3">
    <source>
        <dbReference type="ARBA" id="ARBA00034247"/>
    </source>
</evidence>
<dbReference type="FunFam" id="3.30.70.270:FF:000001">
    <property type="entry name" value="Diguanylate cyclase domain protein"/>
    <property type="match status" value="1"/>
</dbReference>
<reference evidence="6 7" key="1">
    <citation type="submission" date="2019-10" db="EMBL/GenBank/DDBJ databases">
        <title>Alcanivorax sp.PA15-N-34 draft genome sequence.</title>
        <authorList>
            <person name="Liao X."/>
            <person name="Shao Z."/>
        </authorList>
    </citation>
    <scope>NUCLEOTIDE SEQUENCE [LARGE SCALE GENOMIC DNA]</scope>
    <source>
        <strain evidence="6 7">PA15-N-34</strain>
    </source>
</reference>
<feature type="transmembrane region" description="Helical" evidence="4">
    <location>
        <begin position="103"/>
        <end position="121"/>
    </location>
</feature>
<dbReference type="InterPro" id="IPR000160">
    <property type="entry name" value="GGDEF_dom"/>
</dbReference>